<dbReference type="SUPFAM" id="SSF56112">
    <property type="entry name" value="Protein kinase-like (PK-like)"/>
    <property type="match status" value="1"/>
</dbReference>
<evidence type="ECO:0000256" key="7">
    <source>
        <dbReference type="ARBA" id="ARBA00038999"/>
    </source>
</evidence>
<sequence>MPPKKFGLSLQLPPDAAGAPAVGPDAAGPARGDGSGRNTLRDSWEVGTNGAVTVLSKSITPYQFSSEGMIKAANRAAPQHHYRVAERDIFVIKTLGRGASSVVFKGFLIRETRFVALKKINILQKARRGAAGRWGTGEPGIGRFQPDRETRAQMMNDVKALCDTPNVPGLINFYGAYHVPGSGQISLVLEYMDGGCLADVLRVVGAIPEGVLSRITARVLQGLAFLHRRHLVHRDIKPANILLNLQGEAKISDFGISAFVADTVANCNTFTGTVTYMSPERIEGRPYGFPADIWSLGLVLVEAATGRYPYDATGGPILHDEPPLPAPGSVSDALRDFVRACLATDPKRRPSAEQLLAHPFVTGAAGGAAPQQQPTPEVAAELQRFMSVMADPLEKMDEIAFQFAWMYYAALSKGQEGLRRLGGLYSRESLLHHQGEACRGRDAVMARLNAAAAMHAGFGGAAWRIKAVDSQPLGVDGTMLLHVTGSVTLGGGVASSSGGGGGDASSSGRNTQGGGGGGSGGGGFGGGGASNGGGGAAFAASSGGSGGGGGGGEQAHSSSGGYDGGGGGAGPPPPPSPASCPFAETFILKRSPTGEYFVTNQCTRFDL</sequence>
<evidence type="ECO:0000256" key="4">
    <source>
        <dbReference type="ARBA" id="ARBA00022777"/>
    </source>
</evidence>
<dbReference type="InterPro" id="IPR008271">
    <property type="entry name" value="Ser/Thr_kinase_AS"/>
</dbReference>
<reference evidence="15 16" key="1">
    <citation type="journal article" date="2018" name="Sci. Rep.">
        <title>Raphidocelis subcapitata (=Pseudokirchneriella subcapitata) provides an insight into genome evolution and environmental adaptations in the Sphaeropleales.</title>
        <authorList>
            <person name="Suzuki S."/>
            <person name="Yamaguchi H."/>
            <person name="Nakajima N."/>
            <person name="Kawachi M."/>
        </authorList>
    </citation>
    <scope>NUCLEOTIDE SEQUENCE [LARGE SCALE GENOMIC DNA]</scope>
    <source>
        <strain evidence="15 16">NIES-35</strain>
    </source>
</reference>
<feature type="compositionally biased region" description="Low complexity" evidence="12">
    <location>
        <begin position="17"/>
        <end position="32"/>
    </location>
</feature>
<feature type="binding site" evidence="11">
    <location>
        <position position="118"/>
    </location>
    <ligand>
        <name>ATP</name>
        <dbReference type="ChEBI" id="CHEBI:30616"/>
    </ligand>
</feature>
<dbReference type="PROSITE" id="PS50177">
    <property type="entry name" value="NTF2_DOMAIN"/>
    <property type="match status" value="1"/>
</dbReference>
<evidence type="ECO:0000256" key="3">
    <source>
        <dbReference type="ARBA" id="ARBA00022741"/>
    </source>
</evidence>
<dbReference type="OrthoDB" id="10252354at2759"/>
<comment type="catalytic activity">
    <reaction evidence="10">
        <text>L-tyrosyl-[protein] + ATP = O-phospho-L-tyrosyl-[protein] + ADP + H(+)</text>
        <dbReference type="Rhea" id="RHEA:10596"/>
        <dbReference type="Rhea" id="RHEA-COMP:10136"/>
        <dbReference type="Rhea" id="RHEA-COMP:20101"/>
        <dbReference type="ChEBI" id="CHEBI:15378"/>
        <dbReference type="ChEBI" id="CHEBI:30616"/>
        <dbReference type="ChEBI" id="CHEBI:46858"/>
        <dbReference type="ChEBI" id="CHEBI:61978"/>
        <dbReference type="ChEBI" id="CHEBI:456216"/>
        <dbReference type="EC" id="2.7.12.2"/>
    </reaction>
</comment>
<protein>
    <recommendedName>
        <fullName evidence="7">mitogen-activated protein kinase kinase</fullName>
        <ecNumber evidence="7">2.7.12.2</ecNumber>
    </recommendedName>
</protein>
<evidence type="ECO:0000256" key="2">
    <source>
        <dbReference type="ARBA" id="ARBA00022679"/>
    </source>
</evidence>
<dbReference type="Proteomes" id="UP000247498">
    <property type="component" value="Unassembled WGS sequence"/>
</dbReference>
<evidence type="ECO:0000256" key="10">
    <source>
        <dbReference type="ARBA" id="ARBA00051693"/>
    </source>
</evidence>
<feature type="domain" description="Protein kinase" evidence="13">
    <location>
        <begin position="89"/>
        <end position="361"/>
    </location>
</feature>
<evidence type="ECO:0000256" key="5">
    <source>
        <dbReference type="ARBA" id="ARBA00022840"/>
    </source>
</evidence>
<proteinExistence type="inferred from homology"/>
<dbReference type="InterPro" id="IPR002075">
    <property type="entry name" value="NTF2_dom"/>
</dbReference>
<evidence type="ECO:0000256" key="8">
    <source>
        <dbReference type="ARBA" id="ARBA00049014"/>
    </source>
</evidence>
<accession>A0A2V0PIH6</accession>
<dbReference type="InterPro" id="IPR000719">
    <property type="entry name" value="Prot_kinase_dom"/>
</dbReference>
<dbReference type="GO" id="GO:0005524">
    <property type="term" value="F:ATP binding"/>
    <property type="evidence" value="ECO:0007669"/>
    <property type="project" value="UniProtKB-UniRule"/>
</dbReference>
<dbReference type="Pfam" id="PF02136">
    <property type="entry name" value="NTF2"/>
    <property type="match status" value="1"/>
</dbReference>
<dbReference type="FunFam" id="1.10.510.10:FF:000432">
    <property type="entry name" value="mitogen-activated protein kinase kinase 3"/>
    <property type="match status" value="1"/>
</dbReference>
<dbReference type="EC" id="2.7.12.2" evidence="7"/>
<dbReference type="Gene3D" id="1.10.510.10">
    <property type="entry name" value="Transferase(Phosphotransferase) domain 1"/>
    <property type="match status" value="1"/>
</dbReference>
<comment type="catalytic activity">
    <reaction evidence="8">
        <text>L-seryl-[protein] + ATP = O-phospho-L-seryl-[protein] + ADP + H(+)</text>
        <dbReference type="Rhea" id="RHEA:17989"/>
        <dbReference type="Rhea" id="RHEA-COMP:9863"/>
        <dbReference type="Rhea" id="RHEA-COMP:11604"/>
        <dbReference type="ChEBI" id="CHEBI:15378"/>
        <dbReference type="ChEBI" id="CHEBI:29999"/>
        <dbReference type="ChEBI" id="CHEBI:30616"/>
        <dbReference type="ChEBI" id="CHEBI:83421"/>
        <dbReference type="ChEBI" id="CHEBI:456216"/>
        <dbReference type="EC" id="2.7.12.2"/>
    </reaction>
</comment>
<keyword evidence="16" id="KW-1185">Reference proteome</keyword>
<evidence type="ECO:0000259" key="14">
    <source>
        <dbReference type="PROSITE" id="PS50177"/>
    </source>
</evidence>
<evidence type="ECO:0000259" key="13">
    <source>
        <dbReference type="PROSITE" id="PS50011"/>
    </source>
</evidence>
<keyword evidence="4" id="KW-0418">Kinase</keyword>
<evidence type="ECO:0000256" key="9">
    <source>
        <dbReference type="ARBA" id="ARBA00049299"/>
    </source>
</evidence>
<dbReference type="GO" id="GO:0004674">
    <property type="term" value="F:protein serine/threonine kinase activity"/>
    <property type="evidence" value="ECO:0007669"/>
    <property type="project" value="UniProtKB-KW"/>
</dbReference>
<dbReference type="PANTHER" id="PTHR48013">
    <property type="entry name" value="DUAL SPECIFICITY MITOGEN-ACTIVATED PROTEIN KINASE KINASE 5-RELATED"/>
    <property type="match status" value="1"/>
</dbReference>
<comment type="similarity">
    <text evidence="6">Belongs to the protein kinase superfamily. STE Ser/Thr protein kinase family. MAP kinase kinase subfamily.</text>
</comment>
<keyword evidence="1" id="KW-0723">Serine/threonine-protein kinase</keyword>
<keyword evidence="3 11" id="KW-0547">Nucleotide-binding</keyword>
<feature type="region of interest" description="Disordered" evidence="12">
    <location>
        <begin position="542"/>
        <end position="582"/>
    </location>
</feature>
<dbReference type="GO" id="GO:0004708">
    <property type="term" value="F:MAP kinase kinase activity"/>
    <property type="evidence" value="ECO:0007669"/>
    <property type="project" value="UniProtKB-EC"/>
</dbReference>
<feature type="compositionally biased region" description="Gly residues" evidence="12">
    <location>
        <begin position="494"/>
        <end position="503"/>
    </location>
</feature>
<comment type="caution">
    <text evidence="15">The sequence shown here is derived from an EMBL/GenBank/DDBJ whole genome shotgun (WGS) entry which is preliminary data.</text>
</comment>
<comment type="catalytic activity">
    <reaction evidence="9">
        <text>L-threonyl-[protein] + ATP = O-phospho-L-threonyl-[protein] + ADP + H(+)</text>
        <dbReference type="Rhea" id="RHEA:46608"/>
        <dbReference type="Rhea" id="RHEA-COMP:11060"/>
        <dbReference type="Rhea" id="RHEA-COMP:11605"/>
        <dbReference type="ChEBI" id="CHEBI:15378"/>
        <dbReference type="ChEBI" id="CHEBI:30013"/>
        <dbReference type="ChEBI" id="CHEBI:30616"/>
        <dbReference type="ChEBI" id="CHEBI:61977"/>
        <dbReference type="ChEBI" id="CHEBI:456216"/>
        <dbReference type="EC" id="2.7.12.2"/>
    </reaction>
</comment>
<feature type="region of interest" description="Disordered" evidence="12">
    <location>
        <begin position="17"/>
        <end position="43"/>
    </location>
</feature>
<evidence type="ECO:0000256" key="1">
    <source>
        <dbReference type="ARBA" id="ARBA00022527"/>
    </source>
</evidence>
<feature type="domain" description="NTF2" evidence="14">
    <location>
        <begin position="399"/>
        <end position="605"/>
    </location>
</feature>
<keyword evidence="5 11" id="KW-0067">ATP-binding</keyword>
<evidence type="ECO:0000313" key="15">
    <source>
        <dbReference type="EMBL" id="GBF99604.1"/>
    </source>
</evidence>
<dbReference type="PROSITE" id="PS00108">
    <property type="entry name" value="PROTEIN_KINASE_ST"/>
    <property type="match status" value="1"/>
</dbReference>
<dbReference type="PROSITE" id="PS00107">
    <property type="entry name" value="PROTEIN_KINASE_ATP"/>
    <property type="match status" value="1"/>
</dbReference>
<dbReference type="SMART" id="SM00220">
    <property type="entry name" value="S_TKc"/>
    <property type="match status" value="1"/>
</dbReference>
<feature type="region of interest" description="Disordered" evidence="12">
    <location>
        <begin position="494"/>
        <end position="522"/>
    </location>
</feature>
<organism evidence="15 16">
    <name type="scientific">Raphidocelis subcapitata</name>
    <dbReference type="NCBI Taxonomy" id="307507"/>
    <lineage>
        <taxon>Eukaryota</taxon>
        <taxon>Viridiplantae</taxon>
        <taxon>Chlorophyta</taxon>
        <taxon>core chlorophytes</taxon>
        <taxon>Chlorophyceae</taxon>
        <taxon>CS clade</taxon>
        <taxon>Sphaeropleales</taxon>
        <taxon>Selenastraceae</taxon>
        <taxon>Raphidocelis</taxon>
    </lineage>
</organism>
<dbReference type="PROSITE" id="PS50011">
    <property type="entry name" value="PROTEIN_KINASE_DOM"/>
    <property type="match status" value="1"/>
</dbReference>
<dbReference type="STRING" id="307507.A0A2V0PIH6"/>
<dbReference type="AlphaFoldDB" id="A0A2V0PIH6"/>
<dbReference type="InterPro" id="IPR032710">
    <property type="entry name" value="NTF2-like_dom_sf"/>
</dbReference>
<dbReference type="SUPFAM" id="SSF54427">
    <property type="entry name" value="NTF2-like"/>
    <property type="match status" value="1"/>
</dbReference>
<dbReference type="CDD" id="cd06623">
    <property type="entry name" value="PKc_MAPKK_plant_like"/>
    <property type="match status" value="1"/>
</dbReference>
<evidence type="ECO:0000313" key="16">
    <source>
        <dbReference type="Proteomes" id="UP000247498"/>
    </source>
</evidence>
<dbReference type="PANTHER" id="PTHR48013:SF9">
    <property type="entry name" value="DUAL SPECIFICITY MITOGEN-ACTIVATED PROTEIN KINASE KINASE 5"/>
    <property type="match status" value="1"/>
</dbReference>
<dbReference type="Pfam" id="PF00069">
    <property type="entry name" value="Pkinase"/>
    <property type="match status" value="1"/>
</dbReference>
<dbReference type="Gene3D" id="3.10.450.50">
    <property type="match status" value="1"/>
</dbReference>
<gene>
    <name evidence="15" type="ORF">Rsub_12068</name>
</gene>
<dbReference type="InterPro" id="IPR018222">
    <property type="entry name" value="Nuclear_transport_factor_2_euk"/>
</dbReference>
<dbReference type="InParanoid" id="A0A2V0PIH6"/>
<feature type="compositionally biased region" description="Gly residues" evidence="12">
    <location>
        <begin position="511"/>
        <end position="522"/>
    </location>
</feature>
<dbReference type="Gene3D" id="3.30.200.20">
    <property type="entry name" value="Phosphorylase Kinase, domain 1"/>
    <property type="match status" value="1"/>
</dbReference>
<feature type="compositionally biased region" description="Gly residues" evidence="12">
    <location>
        <begin position="543"/>
        <end position="553"/>
    </location>
</feature>
<evidence type="ECO:0000256" key="11">
    <source>
        <dbReference type="PROSITE-ProRule" id="PRU10141"/>
    </source>
</evidence>
<keyword evidence="2" id="KW-0808">Transferase</keyword>
<name>A0A2V0PIH6_9CHLO</name>
<dbReference type="EMBL" id="BDRX01000164">
    <property type="protein sequence ID" value="GBF99604.1"/>
    <property type="molecule type" value="Genomic_DNA"/>
</dbReference>
<evidence type="ECO:0000256" key="6">
    <source>
        <dbReference type="ARBA" id="ARBA00038035"/>
    </source>
</evidence>
<dbReference type="FunCoup" id="A0A2V0PIH6">
    <property type="interactions" value="789"/>
</dbReference>
<dbReference type="InterPro" id="IPR011009">
    <property type="entry name" value="Kinase-like_dom_sf"/>
</dbReference>
<evidence type="ECO:0000256" key="12">
    <source>
        <dbReference type="SAM" id="MobiDB-lite"/>
    </source>
</evidence>
<dbReference type="InterPro" id="IPR017441">
    <property type="entry name" value="Protein_kinase_ATP_BS"/>
</dbReference>